<organism evidence="1 2">
    <name type="scientific">Bugula neritina</name>
    <name type="common">Brown bryozoan</name>
    <name type="synonym">Sertularia neritina</name>
    <dbReference type="NCBI Taxonomy" id="10212"/>
    <lineage>
        <taxon>Eukaryota</taxon>
        <taxon>Metazoa</taxon>
        <taxon>Spiralia</taxon>
        <taxon>Lophotrochozoa</taxon>
        <taxon>Bryozoa</taxon>
        <taxon>Gymnolaemata</taxon>
        <taxon>Cheilostomatida</taxon>
        <taxon>Flustrina</taxon>
        <taxon>Buguloidea</taxon>
        <taxon>Bugulidae</taxon>
        <taxon>Bugula</taxon>
    </lineage>
</organism>
<sequence>MQMLLTKYMAAFETVIWCLMTGAISLGDYQQMAKHKQMALSLYSDCVDEWINRPLDTITFNETIDSLTQAVICPVVPAEVKDLLPTYDVYKDKTIFRKMMQMSLEENDGWEELASRCQTGIEQYRQLITQIEDGK</sequence>
<evidence type="ECO:0000313" key="1">
    <source>
        <dbReference type="EMBL" id="KAF6039296.1"/>
    </source>
</evidence>
<keyword evidence="2" id="KW-1185">Reference proteome</keyword>
<reference evidence="1" key="1">
    <citation type="submission" date="2020-06" db="EMBL/GenBank/DDBJ databases">
        <title>Draft genome of Bugula neritina, a colonial animal packing powerful symbionts and potential medicines.</title>
        <authorList>
            <person name="Rayko M."/>
        </authorList>
    </citation>
    <scope>NUCLEOTIDE SEQUENCE [LARGE SCALE GENOMIC DNA]</scope>
    <source>
        <strain evidence="1">Kwan_BN1</strain>
    </source>
</reference>
<gene>
    <name evidence="1" type="ORF">EB796_002398</name>
</gene>
<comment type="caution">
    <text evidence="1">The sequence shown here is derived from an EMBL/GenBank/DDBJ whole genome shotgun (WGS) entry which is preliminary data.</text>
</comment>
<protein>
    <submittedName>
        <fullName evidence="1">Uncharacterized protein</fullName>
    </submittedName>
</protein>
<name>A0A7J7KMC1_BUGNE</name>
<dbReference type="AlphaFoldDB" id="A0A7J7KMC1"/>
<dbReference type="EMBL" id="VXIV02000281">
    <property type="protein sequence ID" value="KAF6039296.1"/>
    <property type="molecule type" value="Genomic_DNA"/>
</dbReference>
<proteinExistence type="predicted"/>
<evidence type="ECO:0000313" key="2">
    <source>
        <dbReference type="Proteomes" id="UP000593567"/>
    </source>
</evidence>
<dbReference type="Proteomes" id="UP000593567">
    <property type="component" value="Unassembled WGS sequence"/>
</dbReference>
<accession>A0A7J7KMC1</accession>